<organism evidence="1 2">
    <name type="scientific">Ceratopteris richardii</name>
    <name type="common">Triangle waterfern</name>
    <dbReference type="NCBI Taxonomy" id="49495"/>
    <lineage>
        <taxon>Eukaryota</taxon>
        <taxon>Viridiplantae</taxon>
        <taxon>Streptophyta</taxon>
        <taxon>Embryophyta</taxon>
        <taxon>Tracheophyta</taxon>
        <taxon>Polypodiopsida</taxon>
        <taxon>Polypodiidae</taxon>
        <taxon>Polypodiales</taxon>
        <taxon>Pteridineae</taxon>
        <taxon>Pteridaceae</taxon>
        <taxon>Parkerioideae</taxon>
        <taxon>Ceratopteris</taxon>
    </lineage>
</organism>
<dbReference type="AlphaFoldDB" id="A0A8T2SM14"/>
<evidence type="ECO:0000313" key="2">
    <source>
        <dbReference type="Proteomes" id="UP000825935"/>
    </source>
</evidence>
<evidence type="ECO:0000313" key="1">
    <source>
        <dbReference type="EMBL" id="KAH7352065.1"/>
    </source>
</evidence>
<proteinExistence type="predicted"/>
<accession>A0A8T2SM14</accession>
<comment type="caution">
    <text evidence="1">The sequence shown here is derived from an EMBL/GenBank/DDBJ whole genome shotgun (WGS) entry which is preliminary data.</text>
</comment>
<dbReference type="EMBL" id="CM035424">
    <property type="protein sequence ID" value="KAH7352065.1"/>
    <property type="molecule type" value="Genomic_DNA"/>
</dbReference>
<protein>
    <submittedName>
        <fullName evidence="1">Uncharacterized protein</fullName>
    </submittedName>
</protein>
<keyword evidence="2" id="KW-1185">Reference proteome</keyword>
<sequence>MYSSSGFRFILSLLNQLLVYVPMQHTLRYNLSSECSCEEDEATRRYFVNVKEADGCCTYISHPSPLKRHRRDHILAR</sequence>
<dbReference type="Proteomes" id="UP000825935">
    <property type="component" value="Chromosome 19"/>
</dbReference>
<name>A0A8T2SM14_CERRI</name>
<gene>
    <name evidence="1" type="ORF">KP509_19G027700</name>
</gene>
<reference evidence="1" key="1">
    <citation type="submission" date="2021-08" db="EMBL/GenBank/DDBJ databases">
        <title>WGS assembly of Ceratopteris richardii.</title>
        <authorList>
            <person name="Marchant D.B."/>
            <person name="Chen G."/>
            <person name="Jenkins J."/>
            <person name="Shu S."/>
            <person name="Leebens-Mack J."/>
            <person name="Grimwood J."/>
            <person name="Schmutz J."/>
            <person name="Soltis P."/>
            <person name="Soltis D."/>
            <person name="Chen Z.-H."/>
        </authorList>
    </citation>
    <scope>NUCLEOTIDE SEQUENCE</scope>
    <source>
        <strain evidence="1">Whitten #5841</strain>
        <tissue evidence="1">Leaf</tissue>
    </source>
</reference>